<sequence>ARSPRASLPASDNEYGKAVTDGAGSWGHRSQNHFLPAPRRPKSIPEVSASGPQAARGRPCPRARPLGSGQGCWPRGGRRRSAVARGLSSEASAAPRSSRPAKVPQVPCPRPSALQPGGRSTPLRPQPSTSASRPPEVTTRKLPLLSRGAGKRRWRRPATGEERGRGDPGGPPDSCVMAASPHTLSSRVMTGTAPVLGHHFGGIFFFLPRWVGGRVWYLERRALQESPRRFLHLLRNVNQQWVTFQHFNFLRHMYVTQLNRSFNQQMKPKPEPVASPFLEKASLDEAKAEIYEMRPLSPPSLSLSRKPNEKESIELEPTPVIEGSIAVGTETKEEKQWKEMKLRVDDLPGILARLSKIKLTGTLFFQSSQILT</sequence>
<feature type="region of interest" description="Disordered" evidence="1">
    <location>
        <begin position="1"/>
        <end position="173"/>
    </location>
</feature>
<proteinExistence type="predicted"/>
<evidence type="ECO:0000313" key="3">
    <source>
        <dbReference type="Proteomes" id="UP000308365"/>
    </source>
</evidence>
<dbReference type="Proteomes" id="UP000308365">
    <property type="component" value="Unassembled WGS sequence"/>
</dbReference>
<protein>
    <submittedName>
        <fullName evidence="2">Uncharacterized protein</fullName>
    </submittedName>
</protein>
<feature type="non-terminal residue" evidence="2">
    <location>
        <position position="1"/>
    </location>
</feature>
<feature type="compositionally biased region" description="Low complexity" evidence="1">
    <location>
        <begin position="51"/>
        <end position="67"/>
    </location>
</feature>
<feature type="compositionally biased region" description="Low complexity" evidence="1">
    <location>
        <begin position="83"/>
        <end position="101"/>
    </location>
</feature>
<evidence type="ECO:0000313" key="2">
    <source>
        <dbReference type="EMBL" id="TKC53187.1"/>
    </source>
</evidence>
<dbReference type="EMBL" id="RWIC01000013">
    <property type="protein sequence ID" value="TKC53187.1"/>
    <property type="molecule type" value="Genomic_DNA"/>
</dbReference>
<gene>
    <name evidence="2" type="ORF">EI555_006687</name>
</gene>
<evidence type="ECO:0000256" key="1">
    <source>
        <dbReference type="SAM" id="MobiDB-lite"/>
    </source>
</evidence>
<accession>A0A4U1FTG6</accession>
<dbReference type="AlphaFoldDB" id="A0A4U1FTG6"/>
<reference evidence="3" key="1">
    <citation type="journal article" date="2019" name="IScience">
        <title>Narwhal Genome Reveals Long-Term Low Genetic Diversity despite Current Large Abundance Size.</title>
        <authorList>
            <person name="Westbury M.V."/>
            <person name="Petersen B."/>
            <person name="Garde E."/>
            <person name="Heide-Jorgensen M.P."/>
            <person name="Lorenzen E.D."/>
        </authorList>
    </citation>
    <scope>NUCLEOTIDE SEQUENCE [LARGE SCALE GENOMIC DNA]</scope>
</reference>
<comment type="caution">
    <text evidence="2">The sequence shown here is derived from an EMBL/GenBank/DDBJ whole genome shotgun (WGS) entry which is preliminary data.</text>
</comment>
<organism evidence="2 3">
    <name type="scientific">Monodon monoceros</name>
    <name type="common">Narwhal</name>
    <name type="synonym">Ceratodon monodon</name>
    <dbReference type="NCBI Taxonomy" id="40151"/>
    <lineage>
        <taxon>Eukaryota</taxon>
        <taxon>Metazoa</taxon>
        <taxon>Chordata</taxon>
        <taxon>Craniata</taxon>
        <taxon>Vertebrata</taxon>
        <taxon>Euteleostomi</taxon>
        <taxon>Mammalia</taxon>
        <taxon>Eutheria</taxon>
        <taxon>Laurasiatheria</taxon>
        <taxon>Artiodactyla</taxon>
        <taxon>Whippomorpha</taxon>
        <taxon>Cetacea</taxon>
        <taxon>Odontoceti</taxon>
        <taxon>Monodontidae</taxon>
        <taxon>Monodon</taxon>
    </lineage>
</organism>
<name>A0A4U1FTG6_MONMO</name>